<keyword evidence="1" id="KW-0812">Transmembrane</keyword>
<dbReference type="AlphaFoldDB" id="A0AAV8ZJX3"/>
<proteinExistence type="predicted"/>
<organism evidence="2 3">
    <name type="scientific">Rhamnusium bicolor</name>
    <dbReference type="NCBI Taxonomy" id="1586634"/>
    <lineage>
        <taxon>Eukaryota</taxon>
        <taxon>Metazoa</taxon>
        <taxon>Ecdysozoa</taxon>
        <taxon>Arthropoda</taxon>
        <taxon>Hexapoda</taxon>
        <taxon>Insecta</taxon>
        <taxon>Pterygota</taxon>
        <taxon>Neoptera</taxon>
        <taxon>Endopterygota</taxon>
        <taxon>Coleoptera</taxon>
        <taxon>Polyphaga</taxon>
        <taxon>Cucujiformia</taxon>
        <taxon>Chrysomeloidea</taxon>
        <taxon>Cerambycidae</taxon>
        <taxon>Lepturinae</taxon>
        <taxon>Rhagiini</taxon>
        <taxon>Rhamnusium</taxon>
    </lineage>
</organism>
<dbReference type="EMBL" id="JANEYF010001276">
    <property type="protein sequence ID" value="KAJ8965175.1"/>
    <property type="molecule type" value="Genomic_DNA"/>
</dbReference>
<evidence type="ECO:0000313" key="2">
    <source>
        <dbReference type="EMBL" id="KAJ8965175.1"/>
    </source>
</evidence>
<evidence type="ECO:0000256" key="1">
    <source>
        <dbReference type="SAM" id="Phobius"/>
    </source>
</evidence>
<comment type="caution">
    <text evidence="2">The sequence shown here is derived from an EMBL/GenBank/DDBJ whole genome shotgun (WGS) entry which is preliminary data.</text>
</comment>
<name>A0AAV8ZJX3_9CUCU</name>
<dbReference type="Proteomes" id="UP001162156">
    <property type="component" value="Unassembled WGS sequence"/>
</dbReference>
<protein>
    <submittedName>
        <fullName evidence="2">Uncharacterized protein</fullName>
    </submittedName>
</protein>
<evidence type="ECO:0000313" key="3">
    <source>
        <dbReference type="Proteomes" id="UP001162156"/>
    </source>
</evidence>
<keyword evidence="1" id="KW-1133">Transmembrane helix</keyword>
<accession>A0AAV8ZJX3</accession>
<sequence length="86" mass="9909">MLYENLKEKDTCNHRLYVNISFGRKFVSINNSLSGRTVVASILYIIYFSLIKTAATIFYVRGLLTDKKSTFSVMKIVEKNSSQFQN</sequence>
<keyword evidence="3" id="KW-1185">Reference proteome</keyword>
<reference evidence="2" key="1">
    <citation type="journal article" date="2023" name="Insect Mol. Biol.">
        <title>Genome sequencing provides insights into the evolution of gene families encoding plant cell wall-degrading enzymes in longhorned beetles.</title>
        <authorList>
            <person name="Shin N.R."/>
            <person name="Okamura Y."/>
            <person name="Kirsch R."/>
            <person name="Pauchet Y."/>
        </authorList>
    </citation>
    <scope>NUCLEOTIDE SEQUENCE</scope>
    <source>
        <strain evidence="2">RBIC_L_NR</strain>
    </source>
</reference>
<gene>
    <name evidence="2" type="ORF">NQ314_004318</name>
</gene>
<keyword evidence="1" id="KW-0472">Membrane</keyword>
<feature type="transmembrane region" description="Helical" evidence="1">
    <location>
        <begin position="38"/>
        <end position="60"/>
    </location>
</feature>